<organism evidence="2 3">
    <name type="scientific">Alloyangia pacifica</name>
    <dbReference type="NCBI Taxonomy" id="311180"/>
    <lineage>
        <taxon>Bacteria</taxon>
        <taxon>Pseudomonadati</taxon>
        <taxon>Pseudomonadota</taxon>
        <taxon>Alphaproteobacteria</taxon>
        <taxon>Rhodobacterales</taxon>
        <taxon>Roseobacteraceae</taxon>
        <taxon>Alloyangia</taxon>
    </lineage>
</organism>
<proteinExistence type="predicted"/>
<name>A0A1I6SFB2_9RHOB</name>
<dbReference type="InterPro" id="IPR011944">
    <property type="entry name" value="Steroid_delta5-4_isomerase"/>
</dbReference>
<dbReference type="STRING" id="311180.SAMN04488050_104330"/>
<dbReference type="InterPro" id="IPR032710">
    <property type="entry name" value="NTF2-like_dom_sf"/>
</dbReference>
<evidence type="ECO:0000313" key="3">
    <source>
        <dbReference type="Proteomes" id="UP000199392"/>
    </source>
</evidence>
<dbReference type="RefSeq" id="WP_092423892.1">
    <property type="nucleotide sequence ID" value="NZ_FNCL01000004.1"/>
</dbReference>
<dbReference type="InterPro" id="IPR027843">
    <property type="entry name" value="DUF4440"/>
</dbReference>
<reference evidence="3" key="1">
    <citation type="submission" date="2016-10" db="EMBL/GenBank/DDBJ databases">
        <authorList>
            <person name="Varghese N."/>
            <person name="Submissions S."/>
        </authorList>
    </citation>
    <scope>NUCLEOTIDE SEQUENCE [LARGE SCALE GENOMIC DNA]</scope>
    <source>
        <strain evidence="3">DSM 26894</strain>
    </source>
</reference>
<dbReference type="OrthoDB" id="122531at2"/>
<dbReference type="Pfam" id="PF14534">
    <property type="entry name" value="DUF4440"/>
    <property type="match status" value="1"/>
</dbReference>
<dbReference type="NCBIfam" id="TIGR02246">
    <property type="entry name" value="SgcJ/EcaC family oxidoreductase"/>
    <property type="match status" value="1"/>
</dbReference>
<feature type="domain" description="DUF4440" evidence="1">
    <location>
        <begin position="18"/>
        <end position="126"/>
    </location>
</feature>
<keyword evidence="3" id="KW-1185">Reference proteome</keyword>
<dbReference type="EMBL" id="FOZW01000004">
    <property type="protein sequence ID" value="SFS75614.1"/>
    <property type="molecule type" value="Genomic_DNA"/>
</dbReference>
<evidence type="ECO:0000259" key="1">
    <source>
        <dbReference type="Pfam" id="PF14534"/>
    </source>
</evidence>
<gene>
    <name evidence="2" type="ORF">SAMN04488050_104330</name>
</gene>
<dbReference type="Proteomes" id="UP000199392">
    <property type="component" value="Unassembled WGS sequence"/>
</dbReference>
<protein>
    <recommendedName>
        <fullName evidence="1">DUF4440 domain-containing protein</fullName>
    </recommendedName>
</protein>
<sequence>MVAATPIDLPRRPEEFPAAFARAWATRDGAAIAALFAEDAEFVNVTGLWWTGRAAIARPHDYALKSFFADTALRPGRTATRMLGTDHAVVRCRFHMTGQRAPDGTEAGPRQTILIFVLERTPGGWQAASAQNTEVVSGQETFVAQDGIAPVDYRQR</sequence>
<dbReference type="CDD" id="cd00531">
    <property type="entry name" value="NTF2_like"/>
    <property type="match status" value="1"/>
</dbReference>
<dbReference type="Gene3D" id="3.10.450.50">
    <property type="match status" value="1"/>
</dbReference>
<dbReference type="SUPFAM" id="SSF54427">
    <property type="entry name" value="NTF2-like"/>
    <property type="match status" value="1"/>
</dbReference>
<accession>A0A1I6SFB2</accession>
<dbReference type="AlphaFoldDB" id="A0A1I6SFB2"/>
<evidence type="ECO:0000313" key="2">
    <source>
        <dbReference type="EMBL" id="SFS75614.1"/>
    </source>
</evidence>